<dbReference type="Proteomes" id="UP001596166">
    <property type="component" value="Unassembled WGS sequence"/>
</dbReference>
<dbReference type="PROSITE" id="PS51257">
    <property type="entry name" value="PROKAR_LIPOPROTEIN"/>
    <property type="match status" value="1"/>
</dbReference>
<organism evidence="2 3">
    <name type="scientific">Azospirillum himalayense</name>
    <dbReference type="NCBI Taxonomy" id="654847"/>
    <lineage>
        <taxon>Bacteria</taxon>
        <taxon>Pseudomonadati</taxon>
        <taxon>Pseudomonadota</taxon>
        <taxon>Alphaproteobacteria</taxon>
        <taxon>Rhodospirillales</taxon>
        <taxon>Azospirillaceae</taxon>
        <taxon>Azospirillum</taxon>
    </lineage>
</organism>
<keyword evidence="1" id="KW-0732">Signal</keyword>
<comment type="caution">
    <text evidence="2">The sequence shown here is derived from an EMBL/GenBank/DDBJ whole genome shotgun (WGS) entry which is preliminary data.</text>
</comment>
<dbReference type="EMBL" id="JBHSLC010000081">
    <property type="protein sequence ID" value="MFC5358190.1"/>
    <property type="molecule type" value="Genomic_DNA"/>
</dbReference>
<evidence type="ECO:0000313" key="3">
    <source>
        <dbReference type="Proteomes" id="UP001596166"/>
    </source>
</evidence>
<feature type="signal peptide" evidence="1">
    <location>
        <begin position="1"/>
        <end position="20"/>
    </location>
</feature>
<reference evidence="3" key="1">
    <citation type="journal article" date="2019" name="Int. J. Syst. Evol. Microbiol.">
        <title>The Global Catalogue of Microorganisms (GCM) 10K type strain sequencing project: providing services to taxonomists for standard genome sequencing and annotation.</title>
        <authorList>
            <consortium name="The Broad Institute Genomics Platform"/>
            <consortium name="The Broad Institute Genome Sequencing Center for Infectious Disease"/>
            <person name="Wu L."/>
            <person name="Ma J."/>
        </authorList>
    </citation>
    <scope>NUCLEOTIDE SEQUENCE [LARGE SCALE GENOMIC DNA]</scope>
    <source>
        <strain evidence="3">CCUG 58760</strain>
    </source>
</reference>
<sequence>MHNLSRRTVLRALVAAPVVAACAPTIVSVTESRVAGVIALKPEFGYVLAGGDYWTTGFTSRAEAIAAAIAQGGGKAFQTAEVANIPITYPDFAEAADDWLKNEGHLGNWLMDALTGHNADADFEGEFTDACGRVSREPSGAAGRKALGEALRRHGAPELAEKVEAGQTRDEDWGLPDQIHVAIRADRALHSEIEAAVRAWVDEHDLDLDARGLTVEAVEDHPATVTAGVDAEVADVC</sequence>
<gene>
    <name evidence="2" type="ORF">ACFPMG_24690</name>
</gene>
<evidence type="ECO:0000256" key="1">
    <source>
        <dbReference type="SAM" id="SignalP"/>
    </source>
</evidence>
<proteinExistence type="predicted"/>
<dbReference type="RefSeq" id="WP_376997897.1">
    <property type="nucleotide sequence ID" value="NZ_JBHSLC010000081.1"/>
</dbReference>
<accession>A0ABW0GC63</accession>
<protein>
    <submittedName>
        <fullName evidence="2">Uncharacterized protein</fullName>
    </submittedName>
</protein>
<keyword evidence="3" id="KW-1185">Reference proteome</keyword>
<feature type="chain" id="PRO_5046006690" evidence="1">
    <location>
        <begin position="21"/>
        <end position="237"/>
    </location>
</feature>
<evidence type="ECO:0000313" key="2">
    <source>
        <dbReference type="EMBL" id="MFC5358190.1"/>
    </source>
</evidence>
<name>A0ABW0GC63_9PROT</name>